<dbReference type="GO" id="GO:0044877">
    <property type="term" value="F:protein-containing complex binding"/>
    <property type="evidence" value="ECO:0007669"/>
    <property type="project" value="TreeGrafter"/>
</dbReference>
<dbReference type="AlphaFoldDB" id="A0A3M0C2S3"/>
<accession>A0A3M0C2S3</accession>
<dbReference type="Gene3D" id="3.40.50.720">
    <property type="entry name" value="NAD(P)-binding Rossmann-like Domain"/>
    <property type="match status" value="1"/>
</dbReference>
<evidence type="ECO:0000313" key="3">
    <source>
        <dbReference type="Proteomes" id="UP000280842"/>
    </source>
</evidence>
<feature type="domain" description="NAD(P)-binding" evidence="1">
    <location>
        <begin position="7"/>
        <end position="149"/>
    </location>
</feature>
<dbReference type="EMBL" id="REFO01000011">
    <property type="protein sequence ID" value="RMA97252.1"/>
    <property type="molecule type" value="Genomic_DNA"/>
</dbReference>
<dbReference type="RefSeq" id="WP_121923038.1">
    <property type="nucleotide sequence ID" value="NZ_REFO01000011.1"/>
</dbReference>
<dbReference type="InterPro" id="IPR016040">
    <property type="entry name" value="NAD(P)-bd_dom"/>
</dbReference>
<dbReference type="PANTHER" id="PTHR12126:SF11">
    <property type="entry name" value="NADH DEHYDROGENASE [UBIQUINONE] 1 ALPHA SUBCOMPLEX SUBUNIT 9, MITOCHONDRIAL"/>
    <property type="match status" value="1"/>
</dbReference>
<sequence>MKILITGSTGFVGRYIANKLSEKYKLILPVRNFEKAKNVLNINENIELLKFSEELNKIVEDTKPDIVINLLGILKEDRKNNITFEKVHYIFTEKLIIGSKKVGVKHFIQMSALGADIKSKSRYQKTKAMAEQVIKSSGLNYSIFRPSIILGKEQLLFKQFKQVARYLPFFVAPKGKLQPVNVLDVRDCFIKVVEDFKQNNIYELCGPKIITYKELFQFALNYLNIKKPVLELNRYFLLPTAILGSIFDFLPINYDQWLMLKNDNICSGKYEGVKSLLKDIRDPFNI</sequence>
<dbReference type="PANTHER" id="PTHR12126">
    <property type="entry name" value="NADH-UBIQUINONE OXIDOREDUCTASE 39 KDA SUBUNIT-RELATED"/>
    <property type="match status" value="1"/>
</dbReference>
<name>A0A3M0C2S3_9AQUI</name>
<reference evidence="2 3" key="1">
    <citation type="submission" date="2018-10" db="EMBL/GenBank/DDBJ databases">
        <title>Genomic Encyclopedia of Archaeal and Bacterial Type Strains, Phase II (KMG-II): from individual species to whole genera.</title>
        <authorList>
            <person name="Goeker M."/>
        </authorList>
    </citation>
    <scope>NUCLEOTIDE SEQUENCE [LARGE SCALE GENOMIC DNA]</scope>
    <source>
        <strain evidence="2 3">VM1</strain>
    </source>
</reference>
<keyword evidence="3" id="KW-1185">Reference proteome</keyword>
<organism evidence="2 3">
    <name type="scientific">Hydrogenothermus marinus</name>
    <dbReference type="NCBI Taxonomy" id="133270"/>
    <lineage>
        <taxon>Bacteria</taxon>
        <taxon>Pseudomonadati</taxon>
        <taxon>Aquificota</taxon>
        <taxon>Aquificia</taxon>
        <taxon>Aquificales</taxon>
        <taxon>Hydrogenothermaceae</taxon>
        <taxon>Hydrogenothermus</taxon>
    </lineage>
</organism>
<dbReference type="InterPro" id="IPR036291">
    <property type="entry name" value="NAD(P)-bd_dom_sf"/>
</dbReference>
<dbReference type="Proteomes" id="UP000280842">
    <property type="component" value="Unassembled WGS sequence"/>
</dbReference>
<gene>
    <name evidence="2" type="ORF">CLV39_0909</name>
</gene>
<dbReference type="Pfam" id="PF13460">
    <property type="entry name" value="NAD_binding_10"/>
    <property type="match status" value="1"/>
</dbReference>
<comment type="caution">
    <text evidence="2">The sequence shown here is derived from an EMBL/GenBank/DDBJ whole genome shotgun (WGS) entry which is preliminary data.</text>
</comment>
<dbReference type="InterPro" id="IPR051207">
    <property type="entry name" value="ComplexI_NDUFA9_subunit"/>
</dbReference>
<dbReference type="OrthoDB" id="9807212at2"/>
<evidence type="ECO:0000313" key="2">
    <source>
        <dbReference type="EMBL" id="RMA97252.1"/>
    </source>
</evidence>
<proteinExistence type="predicted"/>
<evidence type="ECO:0000259" key="1">
    <source>
        <dbReference type="Pfam" id="PF13460"/>
    </source>
</evidence>
<dbReference type="SUPFAM" id="SSF51735">
    <property type="entry name" value="NAD(P)-binding Rossmann-fold domains"/>
    <property type="match status" value="1"/>
</dbReference>
<protein>
    <submittedName>
        <fullName evidence="2">NADH dehydrogenase</fullName>
    </submittedName>
</protein>